<gene>
    <name evidence="3" type="ORF">BGW38_000110</name>
</gene>
<organism evidence="3 4">
    <name type="scientific">Lunasporangiospora selenospora</name>
    <dbReference type="NCBI Taxonomy" id="979761"/>
    <lineage>
        <taxon>Eukaryota</taxon>
        <taxon>Fungi</taxon>
        <taxon>Fungi incertae sedis</taxon>
        <taxon>Mucoromycota</taxon>
        <taxon>Mortierellomycotina</taxon>
        <taxon>Mortierellomycetes</taxon>
        <taxon>Mortierellales</taxon>
        <taxon>Mortierellaceae</taxon>
        <taxon>Lunasporangiospora</taxon>
    </lineage>
</organism>
<proteinExistence type="predicted"/>
<evidence type="ECO:0000313" key="3">
    <source>
        <dbReference type="EMBL" id="KAF9582520.1"/>
    </source>
</evidence>
<evidence type="ECO:0000256" key="1">
    <source>
        <dbReference type="SAM" id="MobiDB-lite"/>
    </source>
</evidence>
<keyword evidence="2" id="KW-0812">Transmembrane</keyword>
<dbReference type="Pfam" id="PF13398">
    <property type="entry name" value="Peptidase_M50B"/>
    <property type="match status" value="1"/>
</dbReference>
<dbReference type="AlphaFoldDB" id="A0A9P6KF93"/>
<feature type="transmembrane region" description="Helical" evidence="2">
    <location>
        <begin position="260"/>
        <end position="281"/>
    </location>
</feature>
<feature type="transmembrane region" description="Helical" evidence="2">
    <location>
        <begin position="378"/>
        <end position="399"/>
    </location>
</feature>
<evidence type="ECO:0000256" key="2">
    <source>
        <dbReference type="SAM" id="Phobius"/>
    </source>
</evidence>
<keyword evidence="2" id="KW-1133">Transmembrane helix</keyword>
<feature type="compositionally biased region" description="Basic and acidic residues" evidence="1">
    <location>
        <begin position="68"/>
        <end position="83"/>
    </location>
</feature>
<dbReference type="OrthoDB" id="40823at2759"/>
<dbReference type="PANTHER" id="PTHR33979:SF2">
    <property type="entry name" value="PEPTIDASE M50B-LIKE-DOMAIN-CONTAINING PROTEIN"/>
    <property type="match status" value="1"/>
</dbReference>
<feature type="transmembrane region" description="Helical" evidence="2">
    <location>
        <begin position="182"/>
        <end position="202"/>
    </location>
</feature>
<reference evidence="3" key="1">
    <citation type="journal article" date="2020" name="Fungal Divers.">
        <title>Resolving the Mortierellaceae phylogeny through synthesis of multi-gene phylogenetics and phylogenomics.</title>
        <authorList>
            <person name="Vandepol N."/>
            <person name="Liber J."/>
            <person name="Desiro A."/>
            <person name="Na H."/>
            <person name="Kennedy M."/>
            <person name="Barry K."/>
            <person name="Grigoriev I.V."/>
            <person name="Miller A.N."/>
            <person name="O'Donnell K."/>
            <person name="Stajich J.E."/>
            <person name="Bonito G."/>
        </authorList>
    </citation>
    <scope>NUCLEOTIDE SEQUENCE</scope>
    <source>
        <strain evidence="3">KOD1015</strain>
    </source>
</reference>
<feature type="region of interest" description="Disordered" evidence="1">
    <location>
        <begin position="1"/>
        <end position="25"/>
    </location>
</feature>
<protein>
    <recommendedName>
        <fullName evidence="5">Peptidase M50B-like</fullName>
    </recommendedName>
</protein>
<evidence type="ECO:0000313" key="4">
    <source>
        <dbReference type="Proteomes" id="UP000780801"/>
    </source>
</evidence>
<dbReference type="EMBL" id="JAABOA010001022">
    <property type="protein sequence ID" value="KAF9582520.1"/>
    <property type="molecule type" value="Genomic_DNA"/>
</dbReference>
<dbReference type="InterPro" id="IPR049500">
    <property type="entry name" value="Peptidase_M50B-like"/>
</dbReference>
<keyword evidence="4" id="KW-1185">Reference proteome</keyword>
<feature type="region of interest" description="Disordered" evidence="1">
    <location>
        <begin position="59"/>
        <end position="83"/>
    </location>
</feature>
<feature type="transmembrane region" description="Helical" evidence="2">
    <location>
        <begin position="287"/>
        <end position="320"/>
    </location>
</feature>
<keyword evidence="2" id="KW-0472">Membrane</keyword>
<dbReference type="Proteomes" id="UP000780801">
    <property type="component" value="Unassembled WGS sequence"/>
</dbReference>
<name>A0A9P6KF93_9FUNG</name>
<feature type="transmembrane region" description="Helical" evidence="2">
    <location>
        <begin position="327"/>
        <end position="345"/>
    </location>
</feature>
<evidence type="ECO:0008006" key="5">
    <source>
        <dbReference type="Google" id="ProtNLM"/>
    </source>
</evidence>
<sequence length="407" mass="44969">MTVTSATGDHFPIPARGGGALSLDDSRRPGSATALIVDGCTFGHALERTAQTCVMVKNSSEGRATSKGRSDNSIKDRDHETEVARTSRVQQVLNREDKIAFLTKYTDRMHLKLRELGIKDWSQEDIQRKKTYQLMIQHNDKTGEKDLVQFYLRRTWKTMAPVPEGGSTSGNLLEPNKEQITILWFIGGYMVGILALWQMPYLKHILYPFKLVTIGLHEFGHACMACVSGGKVKSITVDPNLGGLTTYVGNRRTQCLALPAGYLGSSLLGGILVFCAFNVNASKGAAIMLIVCLVLTMFWARNLLAFGICLFFAGIIGLLWWLEGGKYLKYFTLFLGVMSCIYSTLEILDMLVLRKANGSDAQQFAEKYGIFPAQGWGFIWLLISLIFLVGAVLAGLAAFKDNGEPKQ</sequence>
<accession>A0A9P6KF93</accession>
<comment type="caution">
    <text evidence="3">The sequence shown here is derived from an EMBL/GenBank/DDBJ whole genome shotgun (WGS) entry which is preliminary data.</text>
</comment>
<dbReference type="PANTHER" id="PTHR33979">
    <property type="entry name" value="OS02G0221600 PROTEIN"/>
    <property type="match status" value="1"/>
</dbReference>